<gene>
    <name evidence="2" type="ORF">ACG04Q_22540</name>
</gene>
<sequence>MSDGLARAWRFITACLLVVAALGFGLVGLCGGVFTVISATANGAFLGIALPSLLIGGGLACLCAWLLLRSPREDA</sequence>
<feature type="transmembrane region" description="Helical" evidence="1">
    <location>
        <begin position="12"/>
        <end position="37"/>
    </location>
</feature>
<name>A0ABW7GQX5_9BURK</name>
<comment type="caution">
    <text evidence="2">The sequence shown here is derived from an EMBL/GenBank/DDBJ whole genome shotgun (WGS) entry which is preliminary data.</text>
</comment>
<organism evidence="2 3">
    <name type="scientific">Pelomonas lactea</name>
    <dbReference type="NCBI Taxonomy" id="3299030"/>
    <lineage>
        <taxon>Bacteria</taxon>
        <taxon>Pseudomonadati</taxon>
        <taxon>Pseudomonadota</taxon>
        <taxon>Betaproteobacteria</taxon>
        <taxon>Burkholderiales</taxon>
        <taxon>Sphaerotilaceae</taxon>
        <taxon>Roseateles</taxon>
    </lineage>
</organism>
<keyword evidence="1" id="KW-1133">Transmembrane helix</keyword>
<feature type="transmembrane region" description="Helical" evidence="1">
    <location>
        <begin position="43"/>
        <end position="68"/>
    </location>
</feature>
<reference evidence="2 3" key="1">
    <citation type="submission" date="2024-08" db="EMBL/GenBank/DDBJ databases">
        <authorList>
            <person name="Lu H."/>
        </authorList>
    </citation>
    <scope>NUCLEOTIDE SEQUENCE [LARGE SCALE GENOMIC DNA]</scope>
    <source>
        <strain evidence="2 3">DXS20W</strain>
    </source>
</reference>
<evidence type="ECO:0000256" key="1">
    <source>
        <dbReference type="SAM" id="Phobius"/>
    </source>
</evidence>
<dbReference type="RefSeq" id="WP_394513754.1">
    <property type="nucleotide sequence ID" value="NZ_JBIGHX010000010.1"/>
</dbReference>
<dbReference type="Proteomes" id="UP001606302">
    <property type="component" value="Unassembled WGS sequence"/>
</dbReference>
<keyword evidence="1" id="KW-0812">Transmembrane</keyword>
<proteinExistence type="predicted"/>
<evidence type="ECO:0000313" key="2">
    <source>
        <dbReference type="EMBL" id="MFG6464365.1"/>
    </source>
</evidence>
<protein>
    <submittedName>
        <fullName evidence="2">Uncharacterized protein</fullName>
    </submittedName>
</protein>
<dbReference type="EMBL" id="JBIGHX010000010">
    <property type="protein sequence ID" value="MFG6464365.1"/>
    <property type="molecule type" value="Genomic_DNA"/>
</dbReference>
<keyword evidence="1" id="KW-0472">Membrane</keyword>
<keyword evidence="3" id="KW-1185">Reference proteome</keyword>
<accession>A0ABW7GQX5</accession>
<evidence type="ECO:0000313" key="3">
    <source>
        <dbReference type="Proteomes" id="UP001606302"/>
    </source>
</evidence>